<dbReference type="EMBL" id="JAJJMB010012509">
    <property type="protein sequence ID" value="KAI3876176.1"/>
    <property type="molecule type" value="Genomic_DNA"/>
</dbReference>
<keyword evidence="2" id="KW-1185">Reference proteome</keyword>
<accession>A0AAD4S978</accession>
<reference evidence="1" key="1">
    <citation type="submission" date="2022-04" db="EMBL/GenBank/DDBJ databases">
        <title>A functionally conserved STORR gene fusion in Papaver species that diverged 16.8 million years ago.</title>
        <authorList>
            <person name="Catania T."/>
        </authorList>
    </citation>
    <scope>NUCLEOTIDE SEQUENCE</scope>
    <source>
        <strain evidence="1">S-188037</strain>
    </source>
</reference>
<gene>
    <name evidence="1" type="ORF">MKW98_029128</name>
</gene>
<organism evidence="1 2">
    <name type="scientific">Papaver atlanticum</name>
    <dbReference type="NCBI Taxonomy" id="357466"/>
    <lineage>
        <taxon>Eukaryota</taxon>
        <taxon>Viridiplantae</taxon>
        <taxon>Streptophyta</taxon>
        <taxon>Embryophyta</taxon>
        <taxon>Tracheophyta</taxon>
        <taxon>Spermatophyta</taxon>
        <taxon>Magnoliopsida</taxon>
        <taxon>Ranunculales</taxon>
        <taxon>Papaveraceae</taxon>
        <taxon>Papaveroideae</taxon>
        <taxon>Papaver</taxon>
    </lineage>
</organism>
<comment type="caution">
    <text evidence="1">The sequence shown here is derived from an EMBL/GenBank/DDBJ whole genome shotgun (WGS) entry which is preliminary data.</text>
</comment>
<proteinExistence type="predicted"/>
<evidence type="ECO:0000313" key="2">
    <source>
        <dbReference type="Proteomes" id="UP001202328"/>
    </source>
</evidence>
<name>A0AAD4S978_9MAGN</name>
<evidence type="ECO:0000313" key="1">
    <source>
        <dbReference type="EMBL" id="KAI3876176.1"/>
    </source>
</evidence>
<dbReference type="AlphaFoldDB" id="A0AAD4S978"/>
<protein>
    <submittedName>
        <fullName evidence="1">Uncharacterized protein</fullName>
    </submittedName>
</protein>
<dbReference type="Proteomes" id="UP001202328">
    <property type="component" value="Unassembled WGS sequence"/>
</dbReference>
<sequence>MHGLDQHKLNVQIEPLVWPSPLKFISKLNPESKLLLYQSATDNGNNISEVKNMKRLKDVYYIIGLSQGNLIG</sequence>